<proteinExistence type="inferred from homology"/>
<dbReference type="PIRSF" id="PIRSF005211">
    <property type="entry name" value="Ab_hydro_YheT"/>
    <property type="match status" value="1"/>
</dbReference>
<feature type="active site" description="Charge relay system" evidence="2">
    <location>
        <position position="246"/>
    </location>
</feature>
<evidence type="ECO:0000313" key="4">
    <source>
        <dbReference type="EMBL" id="ODV87383.1"/>
    </source>
</evidence>
<evidence type="ECO:0000256" key="1">
    <source>
        <dbReference type="ARBA" id="ARBA00010884"/>
    </source>
</evidence>
<evidence type="ECO:0000256" key="2">
    <source>
        <dbReference type="PIRSR" id="PIRSR005211-1"/>
    </source>
</evidence>
<feature type="active site" description="Charge relay system" evidence="2">
    <location>
        <position position="379"/>
    </location>
</feature>
<dbReference type="EMBL" id="KV453848">
    <property type="protein sequence ID" value="ODV87383.1"/>
    <property type="molecule type" value="Genomic_DNA"/>
</dbReference>
<protein>
    <recommendedName>
        <fullName evidence="3">AB hydrolase-1 domain-containing protein</fullName>
    </recommendedName>
</protein>
<dbReference type="GO" id="GO:0051792">
    <property type="term" value="P:medium-chain fatty acid biosynthetic process"/>
    <property type="evidence" value="ECO:0007669"/>
    <property type="project" value="TreeGrafter"/>
</dbReference>
<dbReference type="GO" id="GO:0051793">
    <property type="term" value="P:medium-chain fatty acid catabolic process"/>
    <property type="evidence" value="ECO:0007669"/>
    <property type="project" value="TreeGrafter"/>
</dbReference>
<dbReference type="OrthoDB" id="5954035at2759"/>
<organism evidence="4 5">
    <name type="scientific">[Candida] arabinofermentans NRRL YB-2248</name>
    <dbReference type="NCBI Taxonomy" id="983967"/>
    <lineage>
        <taxon>Eukaryota</taxon>
        <taxon>Fungi</taxon>
        <taxon>Dikarya</taxon>
        <taxon>Ascomycota</taxon>
        <taxon>Saccharomycotina</taxon>
        <taxon>Pichiomycetes</taxon>
        <taxon>Pichiales</taxon>
        <taxon>Pichiaceae</taxon>
        <taxon>Ogataea</taxon>
        <taxon>Ogataea/Candida clade</taxon>
    </lineage>
</organism>
<dbReference type="InterPro" id="IPR050960">
    <property type="entry name" value="AB_hydrolase_4_sf"/>
</dbReference>
<comment type="similarity">
    <text evidence="1">Belongs to the AB hydrolase superfamily. AB hydrolase 4 family.</text>
</comment>
<feature type="active site" description="Charge relay system" evidence="2">
    <location>
        <position position="407"/>
    </location>
</feature>
<sequence>MSFLPNWGARNTVHAYHSKNTVKLPIKTDAPNEESTSIIPFAEFIRQNVPELKQDYKYWLKPWLFNGTLQSLYVSKADFSQVYKVYYGREIMTITDEISKEYINLKMGEITADYVINPLETSKAEFQAKYQETLPEGYPKLHPRTRYLTESEQSTVFKEWSDNDKPIVIIQHGLAGGSHEPAIRAVAQSLFEGAANVVVLNSRGCCRSRITTPVLYTGLHTDELRYFVRRLHKKFPNKQIHLAGFSFGGLVIANYLAEEGDKSIITSAITCSSPWNLADSTFAITKSLSGKYLFEPALRFFLMNMIKVNLETLKQDPEFDVEDYYRFKKEIKSTIEFDNKYSCKLAGFPTATTYHLAASPVMRMMKIKTPTLIINAKDDPMVSTDYPYLEVEANPYLYMATSDLGGHYAFINPKGEFWFSDVIKKFVDSFNTQIDKDKNVDDGGYNVYQTQFKEKIELY</sequence>
<dbReference type="SUPFAM" id="SSF53474">
    <property type="entry name" value="alpha/beta-Hydrolases"/>
    <property type="match status" value="1"/>
</dbReference>
<name>A0A1E4T6K1_9ASCO</name>
<feature type="domain" description="AB hydrolase-1" evidence="3">
    <location>
        <begin position="166"/>
        <end position="411"/>
    </location>
</feature>
<dbReference type="PANTHER" id="PTHR10794:SF44">
    <property type="entry name" value="MEDIUM-CHAIN FATTY ACID ETHYL ESTER SYNTHASE_ESTERASE 1-RELATED"/>
    <property type="match status" value="1"/>
</dbReference>
<dbReference type="InterPro" id="IPR029058">
    <property type="entry name" value="AB_hydrolase_fold"/>
</dbReference>
<reference evidence="5" key="1">
    <citation type="submission" date="2016-04" db="EMBL/GenBank/DDBJ databases">
        <title>Comparative genomics of biotechnologically important yeasts.</title>
        <authorList>
            <consortium name="DOE Joint Genome Institute"/>
            <person name="Riley R."/>
            <person name="Haridas S."/>
            <person name="Wolfe K.H."/>
            <person name="Lopes M.R."/>
            <person name="Hittinger C.T."/>
            <person name="Goker M."/>
            <person name="Salamov A."/>
            <person name="Wisecaver J."/>
            <person name="Long T.M."/>
            <person name="Aerts A.L."/>
            <person name="Barry K."/>
            <person name="Choi C."/>
            <person name="Clum A."/>
            <person name="Coughlan A.Y."/>
            <person name="Deshpande S."/>
            <person name="Douglass A.P."/>
            <person name="Hanson S.J."/>
            <person name="Klenk H.-P."/>
            <person name="Labutti K."/>
            <person name="Lapidus A."/>
            <person name="Lindquist E."/>
            <person name="Lipzen A."/>
            <person name="Meier-Kolthoff J.P."/>
            <person name="Ohm R.A."/>
            <person name="Otillar R.P."/>
            <person name="Pangilinan J."/>
            <person name="Peng Y."/>
            <person name="Rokas A."/>
            <person name="Rosa C.A."/>
            <person name="Scheuner C."/>
            <person name="Sibirny A.A."/>
            <person name="Slot J.C."/>
            <person name="Stielow J.B."/>
            <person name="Sun H."/>
            <person name="Kurtzman C.P."/>
            <person name="Blackwell M."/>
            <person name="Grigoriev I.V."/>
            <person name="Jeffries T.W."/>
        </authorList>
    </citation>
    <scope>NUCLEOTIDE SEQUENCE [LARGE SCALE GENOMIC DNA]</scope>
    <source>
        <strain evidence="5">NRRL YB-2248</strain>
    </source>
</reference>
<dbReference type="STRING" id="983967.A0A1E4T6K1"/>
<dbReference type="AlphaFoldDB" id="A0A1E4T6K1"/>
<dbReference type="Proteomes" id="UP000094801">
    <property type="component" value="Unassembled WGS sequence"/>
</dbReference>
<evidence type="ECO:0000313" key="5">
    <source>
        <dbReference type="Proteomes" id="UP000094801"/>
    </source>
</evidence>
<dbReference type="InterPro" id="IPR000073">
    <property type="entry name" value="AB_hydrolase_1"/>
</dbReference>
<dbReference type="InterPro" id="IPR012020">
    <property type="entry name" value="ABHD4"/>
</dbReference>
<accession>A0A1E4T6K1</accession>
<dbReference type="GO" id="GO:0008126">
    <property type="term" value="F:acetylesterase activity"/>
    <property type="evidence" value="ECO:0007669"/>
    <property type="project" value="TreeGrafter"/>
</dbReference>
<gene>
    <name evidence="4" type="ORF">CANARDRAFT_5922</name>
</gene>
<dbReference type="Gene3D" id="3.40.50.1820">
    <property type="entry name" value="alpha/beta hydrolase"/>
    <property type="match status" value="1"/>
</dbReference>
<evidence type="ECO:0000259" key="3">
    <source>
        <dbReference type="Pfam" id="PF00561"/>
    </source>
</evidence>
<dbReference type="GO" id="GO:0047372">
    <property type="term" value="F:monoacylglycerol lipase activity"/>
    <property type="evidence" value="ECO:0007669"/>
    <property type="project" value="TreeGrafter"/>
</dbReference>
<dbReference type="PANTHER" id="PTHR10794">
    <property type="entry name" value="ABHYDROLASE DOMAIN-CONTAINING PROTEIN"/>
    <property type="match status" value="1"/>
</dbReference>
<keyword evidence="5" id="KW-1185">Reference proteome</keyword>
<dbReference type="Pfam" id="PF00561">
    <property type="entry name" value="Abhydrolase_1"/>
    <property type="match status" value="1"/>
</dbReference>